<dbReference type="Proteomes" id="UP000243499">
    <property type="component" value="Chromosome 9"/>
</dbReference>
<feature type="compositionally biased region" description="Basic and acidic residues" evidence="1">
    <location>
        <begin position="1"/>
        <end position="19"/>
    </location>
</feature>
<organism evidence="2">
    <name type="scientific">Panicum hallii</name>
    <dbReference type="NCBI Taxonomy" id="206008"/>
    <lineage>
        <taxon>Eukaryota</taxon>
        <taxon>Viridiplantae</taxon>
        <taxon>Streptophyta</taxon>
        <taxon>Embryophyta</taxon>
        <taxon>Tracheophyta</taxon>
        <taxon>Spermatophyta</taxon>
        <taxon>Magnoliopsida</taxon>
        <taxon>Liliopsida</taxon>
        <taxon>Poales</taxon>
        <taxon>Poaceae</taxon>
        <taxon>PACMAD clade</taxon>
        <taxon>Panicoideae</taxon>
        <taxon>Panicodae</taxon>
        <taxon>Paniceae</taxon>
        <taxon>Panicinae</taxon>
        <taxon>Panicum</taxon>
        <taxon>Panicum sect. Panicum</taxon>
    </lineage>
</organism>
<sequence>MGGVRSLREGRWPRDRAHGLPDSPLTVRGPPEPPLASHASAGGRSSHDGEPRSPRAPPRSRSPHVLVAGGRNRARLARLGGRSLARTGCCSRTQLRRRWSRPLILALRQVLPLPRQSLIWENGFVLWRQGAETALGWTLHEPGGDDRGERGVS</sequence>
<proteinExistence type="predicted"/>
<protein>
    <submittedName>
        <fullName evidence="2">Uncharacterized protein</fullName>
    </submittedName>
</protein>
<dbReference type="AlphaFoldDB" id="A0A2T8I2Y9"/>
<evidence type="ECO:0000313" key="2">
    <source>
        <dbReference type="EMBL" id="PVH32043.1"/>
    </source>
</evidence>
<accession>A0A2T8I2Y9</accession>
<reference evidence="2" key="1">
    <citation type="submission" date="2018-04" db="EMBL/GenBank/DDBJ databases">
        <title>WGS assembly of Panicum hallii.</title>
        <authorList>
            <person name="Lovell J."/>
            <person name="Jenkins J."/>
            <person name="Lowry D."/>
            <person name="Mamidi S."/>
            <person name="Sreedasyam A."/>
            <person name="Weng X."/>
            <person name="Barry K."/>
            <person name="Bonette J."/>
            <person name="Campitelli B."/>
            <person name="Daum C."/>
            <person name="Gordon S."/>
            <person name="Gould B."/>
            <person name="Lipzen A."/>
            <person name="Macqueen A."/>
            <person name="Palacio-Mejia J."/>
            <person name="Plott C."/>
            <person name="Shakirov E."/>
            <person name="Shu S."/>
            <person name="Yoshinaga Y."/>
            <person name="Zane M."/>
            <person name="Rokhsar D."/>
            <person name="Grimwood J."/>
            <person name="Schmutz J."/>
            <person name="Juenger T."/>
        </authorList>
    </citation>
    <scope>NUCLEOTIDE SEQUENCE [LARGE SCALE GENOMIC DNA]</scope>
    <source>
        <strain evidence="2">FIL2</strain>
    </source>
</reference>
<dbReference type="EMBL" id="CM008054">
    <property type="protein sequence ID" value="PVH32043.1"/>
    <property type="molecule type" value="Genomic_DNA"/>
</dbReference>
<gene>
    <name evidence="2" type="ORF">PAHAL_9G300000</name>
</gene>
<dbReference type="Gramene" id="PVH32043">
    <property type="protein sequence ID" value="PVH32043"/>
    <property type="gene ID" value="PAHAL_9G300000"/>
</dbReference>
<evidence type="ECO:0000256" key="1">
    <source>
        <dbReference type="SAM" id="MobiDB-lite"/>
    </source>
</evidence>
<name>A0A2T8I2Y9_9POAL</name>
<feature type="region of interest" description="Disordered" evidence="1">
    <location>
        <begin position="1"/>
        <end position="70"/>
    </location>
</feature>